<proteinExistence type="predicted"/>
<name>A0ABT3X419_9BACL</name>
<accession>A0ABT3X419</accession>
<evidence type="ECO:0008006" key="3">
    <source>
        <dbReference type="Google" id="ProtNLM"/>
    </source>
</evidence>
<dbReference type="RefSeq" id="WP_267152884.1">
    <property type="nucleotide sequence ID" value="NZ_JAPMLT010000012.1"/>
</dbReference>
<dbReference type="Proteomes" id="UP001208017">
    <property type="component" value="Unassembled WGS sequence"/>
</dbReference>
<protein>
    <recommendedName>
        <fullName evidence="3">Colicin D immunity protein domain-containing protein</fullName>
    </recommendedName>
</protein>
<evidence type="ECO:0000313" key="1">
    <source>
        <dbReference type="EMBL" id="MCX7571633.1"/>
    </source>
</evidence>
<dbReference type="EMBL" id="JAPMLT010000012">
    <property type="protein sequence ID" value="MCX7571633.1"/>
    <property type="molecule type" value="Genomic_DNA"/>
</dbReference>
<gene>
    <name evidence="1" type="ORF">OS242_16955</name>
</gene>
<evidence type="ECO:0000313" key="2">
    <source>
        <dbReference type="Proteomes" id="UP001208017"/>
    </source>
</evidence>
<sequence length="102" mass="12081">MREKIERLSVLYLELTDILQQEGSDQAKYLLRNVHHSLALIEERNLPDDLLFQELFSTYRGLTVPHAGLSDFYLWDEDFDTRIEANKAVDQIKSELHQIFWS</sequence>
<organism evidence="1 2">
    <name type="scientific">Tumebacillus lacus</name>
    <dbReference type="NCBI Taxonomy" id="2995335"/>
    <lineage>
        <taxon>Bacteria</taxon>
        <taxon>Bacillati</taxon>
        <taxon>Bacillota</taxon>
        <taxon>Bacilli</taxon>
        <taxon>Bacillales</taxon>
        <taxon>Alicyclobacillaceae</taxon>
        <taxon>Tumebacillus</taxon>
    </lineage>
</organism>
<reference evidence="1 2" key="1">
    <citation type="submission" date="2022-11" db="EMBL/GenBank/DDBJ databases">
        <title>Study of microbial diversity in lake waters.</title>
        <authorList>
            <person name="Zhang J."/>
        </authorList>
    </citation>
    <scope>NUCLEOTIDE SEQUENCE [LARGE SCALE GENOMIC DNA]</scope>
    <source>
        <strain evidence="1 2">DT12</strain>
    </source>
</reference>
<keyword evidence="2" id="KW-1185">Reference proteome</keyword>
<comment type="caution">
    <text evidence="1">The sequence shown here is derived from an EMBL/GenBank/DDBJ whole genome shotgun (WGS) entry which is preliminary data.</text>
</comment>